<proteinExistence type="predicted"/>
<protein>
    <recommendedName>
        <fullName evidence="4">Coiled-coil domain-containing protein R3HCC1L</fullName>
    </recommendedName>
</protein>
<feature type="region of interest" description="Disordered" evidence="1">
    <location>
        <begin position="224"/>
        <end position="244"/>
    </location>
</feature>
<organism evidence="2 3">
    <name type="scientific">Cannabis sativa</name>
    <name type="common">Hemp</name>
    <name type="synonym">Marijuana</name>
    <dbReference type="NCBI Taxonomy" id="3483"/>
    <lineage>
        <taxon>Eukaryota</taxon>
        <taxon>Viridiplantae</taxon>
        <taxon>Streptophyta</taxon>
        <taxon>Embryophyta</taxon>
        <taxon>Tracheophyta</taxon>
        <taxon>Spermatophyta</taxon>
        <taxon>Magnoliopsida</taxon>
        <taxon>eudicotyledons</taxon>
        <taxon>Gunneridae</taxon>
        <taxon>Pentapetalae</taxon>
        <taxon>rosids</taxon>
        <taxon>fabids</taxon>
        <taxon>Rosales</taxon>
        <taxon>Cannabaceae</taxon>
        <taxon>Cannabis</taxon>
    </lineage>
</organism>
<evidence type="ECO:0000313" key="2">
    <source>
        <dbReference type="EMBL" id="KAF4360309.1"/>
    </source>
</evidence>
<accession>A0A7J6ERD7</accession>
<evidence type="ECO:0008006" key="4">
    <source>
        <dbReference type="Google" id="ProtNLM"/>
    </source>
</evidence>
<evidence type="ECO:0000256" key="1">
    <source>
        <dbReference type="SAM" id="MobiDB-lite"/>
    </source>
</evidence>
<dbReference type="EMBL" id="JAATIP010000206">
    <property type="protein sequence ID" value="KAF4360309.1"/>
    <property type="molecule type" value="Genomic_DNA"/>
</dbReference>
<name>A0A7J6ERD7_CANSA</name>
<dbReference type="PANTHER" id="PTHR21678">
    <property type="entry name" value="GROWTH INHIBITION AND DIFFERENTIATION RELATED PROTEIN 88"/>
    <property type="match status" value="1"/>
</dbReference>
<dbReference type="PANTHER" id="PTHR21678:SF0">
    <property type="entry name" value="C3H1-TYPE DOMAIN-CONTAINING PROTEIN"/>
    <property type="match status" value="1"/>
</dbReference>
<sequence length="439" mass="48856">MAMAENWSESVEDLLTAGDTDAAISLLESVISNLQIQTSSESYSHPQLPSALNDLARLYSSKGFSLKADQLHSRASTIQHRLLHSTSSAVSNGTLKQQPCLSPNSAPIRNESSTNGNIEKSTNFLDDTSQLKEPSDDGSYFEKAETLAKNIALEAVEALSPREKIAPNNLLYITPIKYMMICNTYKKSRGNLSVSKHASNWEAIAERSPDELLSSQCLPGVSKISLEATKPKTPTPKRRGRGTFSYKKDELYSDNLSDKSVIDDLEDGDVSHSSERNTEKTTWELGNRAATYGTRHVLVLADFSPSTKTIELEKLYENFRDRGVVIRWVNDTTALAVFRTPSIALEARNCISCPFRVYILDDNNDELINTISPKDLEPPRPRPKTSARTAQRLIAQGMGLKLPSASFGSRELRKQEGDRRNRIVTRQRLKDDAWGDDED</sequence>
<dbReference type="Gene3D" id="3.30.70.330">
    <property type="match status" value="1"/>
</dbReference>
<feature type="compositionally biased region" description="Polar residues" evidence="1">
    <location>
        <begin position="93"/>
        <end position="128"/>
    </location>
</feature>
<dbReference type="InterPro" id="IPR039884">
    <property type="entry name" value="R3HC1/R3HCL"/>
</dbReference>
<feature type="compositionally biased region" description="Basic and acidic residues" evidence="1">
    <location>
        <begin position="129"/>
        <end position="139"/>
    </location>
</feature>
<feature type="region of interest" description="Disordered" evidence="1">
    <location>
        <begin position="399"/>
        <end position="439"/>
    </location>
</feature>
<gene>
    <name evidence="2" type="ORF">F8388_020600</name>
</gene>
<dbReference type="AlphaFoldDB" id="A0A7J6ERD7"/>
<dbReference type="Gene3D" id="1.25.40.10">
    <property type="entry name" value="Tetratricopeptide repeat domain"/>
    <property type="match status" value="1"/>
</dbReference>
<feature type="compositionally biased region" description="Basic and acidic residues" evidence="1">
    <location>
        <begin position="410"/>
        <end position="421"/>
    </location>
</feature>
<feature type="region of interest" description="Disordered" evidence="1">
    <location>
        <begin position="93"/>
        <end position="139"/>
    </location>
</feature>
<dbReference type="InterPro" id="IPR011990">
    <property type="entry name" value="TPR-like_helical_dom_sf"/>
</dbReference>
<reference evidence="2 3" key="1">
    <citation type="journal article" date="2020" name="bioRxiv">
        <title>Sequence and annotation of 42 cannabis genomes reveals extensive copy number variation in cannabinoid synthesis and pathogen resistance genes.</title>
        <authorList>
            <person name="Mckernan K.J."/>
            <person name="Helbert Y."/>
            <person name="Kane L.T."/>
            <person name="Ebling H."/>
            <person name="Zhang L."/>
            <person name="Liu B."/>
            <person name="Eaton Z."/>
            <person name="Mclaughlin S."/>
            <person name="Kingan S."/>
            <person name="Baybayan P."/>
            <person name="Concepcion G."/>
            <person name="Jordan M."/>
            <person name="Riva A."/>
            <person name="Barbazuk W."/>
            <person name="Harkins T."/>
        </authorList>
    </citation>
    <scope>NUCLEOTIDE SEQUENCE [LARGE SCALE GENOMIC DNA]</scope>
    <source>
        <strain evidence="3">cv. Jamaican Lion 4</strain>
        <tissue evidence="2">Leaf</tissue>
    </source>
</reference>
<comment type="caution">
    <text evidence="2">The sequence shown here is derived from an EMBL/GenBank/DDBJ whole genome shotgun (WGS) entry which is preliminary data.</text>
</comment>
<evidence type="ECO:0000313" key="3">
    <source>
        <dbReference type="Proteomes" id="UP000525078"/>
    </source>
</evidence>
<dbReference type="InterPro" id="IPR012677">
    <property type="entry name" value="Nucleotide-bd_a/b_plait_sf"/>
</dbReference>
<dbReference type="Proteomes" id="UP000525078">
    <property type="component" value="Unassembled WGS sequence"/>
</dbReference>